<dbReference type="AlphaFoldDB" id="A0A1B7LWW7"/>
<dbReference type="EMBL" id="LXEY01000022">
    <property type="protein sequence ID" value="OAV59554.1"/>
    <property type="molecule type" value="Genomic_DNA"/>
</dbReference>
<feature type="coiled-coil region" evidence="1">
    <location>
        <begin position="1"/>
        <end position="49"/>
    </location>
</feature>
<sequence length="273" mass="31589">MTTTQNQQLNIEQELEQATEQAAAATRRARELEHQAAVVREHRERLRGKLRQQFEEDAGQFFVELDALRKQKLAEFEQAVITGVNVAPAWIAYMTTVHQLTFEEEQRARYFYNSRRNHYDAIRGQMQAWADELEYAKQSGMVYPPQEEEPRNWYTPLITVLLDEVDGIRDTESETRVQQINAMVNALATAHDLPVHRELDDLTPPLASLVCGEPPAALSLTLGETRRFERRTMWQAIDDVVRDQVQNGLDQYEQDRAQKFEQLVVAHDPELDA</sequence>
<keyword evidence="1" id="KW-0175">Coiled coil</keyword>
<evidence type="ECO:0000256" key="1">
    <source>
        <dbReference type="SAM" id="Coils"/>
    </source>
</evidence>
<reference evidence="2 3" key="1">
    <citation type="submission" date="2016-04" db="EMBL/GenBank/DDBJ databases">
        <title>First whole genome shotgun sequence of the bacterium Enteractinococcus sp. strain UASWS1574.</title>
        <authorList>
            <person name="Crovadore J."/>
            <person name="Chablais R."/>
            <person name="Lefort F."/>
        </authorList>
    </citation>
    <scope>NUCLEOTIDE SEQUENCE [LARGE SCALE GENOMIC DNA]</scope>
    <source>
        <strain evidence="2 3">UASWS1574</strain>
    </source>
</reference>
<dbReference type="STRING" id="1837282.A6F49_17130"/>
<proteinExistence type="predicted"/>
<name>A0A1B7LWW7_9MICC</name>
<evidence type="ECO:0000313" key="3">
    <source>
        <dbReference type="Proteomes" id="UP000078292"/>
    </source>
</evidence>
<dbReference type="Proteomes" id="UP000078292">
    <property type="component" value="Unassembled WGS sequence"/>
</dbReference>
<organism evidence="2 3">
    <name type="scientific">Enteractinococcus helveticum</name>
    <dbReference type="NCBI Taxonomy" id="1837282"/>
    <lineage>
        <taxon>Bacteria</taxon>
        <taxon>Bacillati</taxon>
        <taxon>Actinomycetota</taxon>
        <taxon>Actinomycetes</taxon>
        <taxon>Micrococcales</taxon>
        <taxon>Micrococcaceae</taxon>
    </lineage>
</organism>
<evidence type="ECO:0000313" key="2">
    <source>
        <dbReference type="EMBL" id="OAV59554.1"/>
    </source>
</evidence>
<accession>A0A1B7LWW7</accession>
<protein>
    <submittedName>
        <fullName evidence="2">Uncharacterized protein</fullName>
    </submittedName>
</protein>
<dbReference type="RefSeq" id="WP_043058527.1">
    <property type="nucleotide sequence ID" value="NZ_LXEY01000022.1"/>
</dbReference>
<keyword evidence="3" id="KW-1185">Reference proteome</keyword>
<comment type="caution">
    <text evidence="2">The sequence shown here is derived from an EMBL/GenBank/DDBJ whole genome shotgun (WGS) entry which is preliminary data.</text>
</comment>
<gene>
    <name evidence="2" type="ORF">A6F49_17130</name>
</gene>